<proteinExistence type="inferred from homology"/>
<reference evidence="6" key="2">
    <citation type="submission" date="2023-05" db="EMBL/GenBank/DDBJ databases">
        <authorList>
            <person name="Fouks B."/>
        </authorList>
    </citation>
    <scope>NUCLEOTIDE SEQUENCE</scope>
    <source>
        <strain evidence="6">Stay&amp;Tobe</strain>
        <tissue evidence="6">Testes</tissue>
    </source>
</reference>
<comment type="similarity">
    <text evidence="1">Belongs to the recoverin family.</text>
</comment>
<organism evidence="6 7">
    <name type="scientific">Diploptera punctata</name>
    <name type="common">Pacific beetle cockroach</name>
    <dbReference type="NCBI Taxonomy" id="6984"/>
    <lineage>
        <taxon>Eukaryota</taxon>
        <taxon>Metazoa</taxon>
        <taxon>Ecdysozoa</taxon>
        <taxon>Arthropoda</taxon>
        <taxon>Hexapoda</taxon>
        <taxon>Insecta</taxon>
        <taxon>Pterygota</taxon>
        <taxon>Neoptera</taxon>
        <taxon>Polyneoptera</taxon>
        <taxon>Dictyoptera</taxon>
        <taxon>Blattodea</taxon>
        <taxon>Blaberoidea</taxon>
        <taxon>Blaberidae</taxon>
        <taxon>Diplopterinae</taxon>
        <taxon>Diploptera</taxon>
    </lineage>
</organism>
<evidence type="ECO:0000256" key="2">
    <source>
        <dbReference type="ARBA" id="ARBA00022723"/>
    </source>
</evidence>
<reference evidence="6" key="1">
    <citation type="journal article" date="2023" name="IScience">
        <title>Live-bearing cockroach genome reveals convergent evolutionary mechanisms linked to viviparity in insects and beyond.</title>
        <authorList>
            <person name="Fouks B."/>
            <person name="Harrison M.C."/>
            <person name="Mikhailova A.A."/>
            <person name="Marchal E."/>
            <person name="English S."/>
            <person name="Carruthers M."/>
            <person name="Jennings E.C."/>
            <person name="Chiamaka E.L."/>
            <person name="Frigard R.A."/>
            <person name="Pippel M."/>
            <person name="Attardo G.M."/>
            <person name="Benoit J.B."/>
            <person name="Bornberg-Bauer E."/>
            <person name="Tobe S.S."/>
        </authorList>
    </citation>
    <scope>NUCLEOTIDE SEQUENCE</scope>
    <source>
        <strain evidence="6">Stay&amp;Tobe</strain>
    </source>
</reference>
<dbReference type="EMBL" id="JASPKZ010000007">
    <property type="protein sequence ID" value="KAJ9601608.1"/>
    <property type="molecule type" value="Genomic_DNA"/>
</dbReference>
<feature type="non-terminal residue" evidence="6">
    <location>
        <position position="1"/>
    </location>
</feature>
<evidence type="ECO:0000259" key="5">
    <source>
        <dbReference type="PROSITE" id="PS50222"/>
    </source>
</evidence>
<dbReference type="AlphaFoldDB" id="A0AAD8AM35"/>
<evidence type="ECO:0000313" key="6">
    <source>
        <dbReference type="EMBL" id="KAJ9601608.1"/>
    </source>
</evidence>
<dbReference type="SMART" id="SM00054">
    <property type="entry name" value="EFh"/>
    <property type="match status" value="3"/>
</dbReference>
<dbReference type="InterPro" id="IPR018247">
    <property type="entry name" value="EF_Hand_1_Ca_BS"/>
</dbReference>
<protein>
    <recommendedName>
        <fullName evidence="5">EF-hand domain-containing protein</fullName>
    </recommendedName>
</protein>
<name>A0AAD8AM35_DIPPU</name>
<evidence type="ECO:0000313" key="7">
    <source>
        <dbReference type="Proteomes" id="UP001233999"/>
    </source>
</evidence>
<dbReference type="InterPro" id="IPR011992">
    <property type="entry name" value="EF-hand-dom_pair"/>
</dbReference>
<dbReference type="GO" id="GO:0005509">
    <property type="term" value="F:calcium ion binding"/>
    <property type="evidence" value="ECO:0007669"/>
    <property type="project" value="InterPro"/>
</dbReference>
<evidence type="ECO:0000256" key="3">
    <source>
        <dbReference type="ARBA" id="ARBA00022737"/>
    </source>
</evidence>
<dbReference type="PANTHER" id="PTHR23055:SF167">
    <property type="entry name" value="EF-HAND DOMAIN-CONTAINING PROTEIN"/>
    <property type="match status" value="1"/>
</dbReference>
<dbReference type="PROSITE" id="PS50222">
    <property type="entry name" value="EF_HAND_2"/>
    <property type="match status" value="3"/>
</dbReference>
<dbReference type="Proteomes" id="UP001233999">
    <property type="component" value="Unassembled WGS sequence"/>
</dbReference>
<evidence type="ECO:0000256" key="4">
    <source>
        <dbReference type="ARBA" id="ARBA00022837"/>
    </source>
</evidence>
<dbReference type="InterPro" id="IPR002048">
    <property type="entry name" value="EF_hand_dom"/>
</dbReference>
<dbReference type="CDD" id="cd00051">
    <property type="entry name" value="EFh"/>
    <property type="match status" value="2"/>
</dbReference>
<feature type="domain" description="EF-hand" evidence="5">
    <location>
        <begin position="51"/>
        <end position="86"/>
    </location>
</feature>
<dbReference type="PROSITE" id="PS00018">
    <property type="entry name" value="EF_HAND_1"/>
    <property type="match status" value="2"/>
</dbReference>
<keyword evidence="4" id="KW-0106">Calcium</keyword>
<dbReference type="SUPFAM" id="SSF47473">
    <property type="entry name" value="EF-hand"/>
    <property type="match status" value="1"/>
</dbReference>
<gene>
    <name evidence="6" type="ORF">L9F63_000216</name>
</gene>
<dbReference type="PANTHER" id="PTHR23055">
    <property type="entry name" value="CALCIUM BINDING PROTEINS"/>
    <property type="match status" value="1"/>
</dbReference>
<dbReference type="Pfam" id="PF13499">
    <property type="entry name" value="EF-hand_7"/>
    <property type="match status" value="1"/>
</dbReference>
<evidence type="ECO:0000256" key="1">
    <source>
        <dbReference type="ARBA" id="ARBA00006049"/>
    </source>
</evidence>
<keyword evidence="3" id="KW-0677">Repeat</keyword>
<accession>A0AAD8AM35</accession>
<keyword evidence="2" id="KW-0479">Metal-binding</keyword>
<dbReference type="PRINTS" id="PR00450">
    <property type="entry name" value="RECOVERIN"/>
</dbReference>
<feature type="domain" description="EF-hand" evidence="5">
    <location>
        <begin position="133"/>
        <end position="168"/>
    </location>
</feature>
<dbReference type="Gene3D" id="1.10.238.10">
    <property type="entry name" value="EF-hand"/>
    <property type="match status" value="1"/>
</dbReference>
<keyword evidence="7" id="KW-1185">Reference proteome</keyword>
<dbReference type="InterPro" id="IPR028846">
    <property type="entry name" value="Recoverin"/>
</dbReference>
<comment type="caution">
    <text evidence="6">The sequence shown here is derived from an EMBL/GenBank/DDBJ whole genome shotgun (WGS) entry which is preliminary data.</text>
</comment>
<sequence length="179" mass="20628">PDNLEDITAATKFSKDEIRWVYRAFKQECPSGAITEITFKNIYAKFFPLGDSSKYAHYVFAALDQEHSGTITFRDFMLGLSIVMKGSLQERLRWAFSLYDVNHDGYITRTEMLAVITAIYDLLGDSSDARHHCPRSHVNKIFKKLDLNNDGVITVDEFVNYCSMDENIRNSFAVFDDLW</sequence>
<dbReference type="FunFam" id="1.10.238.10:FF:000009">
    <property type="entry name" value="Visinin-like protein 1"/>
    <property type="match status" value="1"/>
</dbReference>
<feature type="domain" description="EF-hand" evidence="5">
    <location>
        <begin position="87"/>
        <end position="122"/>
    </location>
</feature>